<keyword evidence="2" id="KW-1185">Reference proteome</keyword>
<evidence type="ECO:0000313" key="2">
    <source>
        <dbReference type="Proteomes" id="UP000673975"/>
    </source>
</evidence>
<protein>
    <submittedName>
        <fullName evidence="1">Uncharacterized protein</fullName>
    </submittedName>
</protein>
<organism evidence="1 2">
    <name type="scientific">Natronogracilivirga saccharolytica</name>
    <dbReference type="NCBI Taxonomy" id="2812953"/>
    <lineage>
        <taxon>Bacteria</taxon>
        <taxon>Pseudomonadati</taxon>
        <taxon>Balneolota</taxon>
        <taxon>Balneolia</taxon>
        <taxon>Balneolales</taxon>
        <taxon>Cyclonatronaceae</taxon>
        <taxon>Natronogracilivirga</taxon>
    </lineage>
</organism>
<evidence type="ECO:0000313" key="1">
    <source>
        <dbReference type="EMBL" id="MBP3192521.1"/>
    </source>
</evidence>
<gene>
    <name evidence="1" type="ORF">NATSA_07590</name>
</gene>
<accession>A0A8J7S974</accession>
<reference evidence="1" key="1">
    <citation type="submission" date="2021-02" db="EMBL/GenBank/DDBJ databases">
        <title>Natronogracilivirga saccharolytica gen. nov. sp. nov. a new anaerobic, haloalkiliphilic carbohydrate-fermenting bacterium from soda lake and proposing of Cyclonatronumiaceae fam. nov. in the phylum Balneolaeota.</title>
        <authorList>
            <person name="Zhilina T.N."/>
            <person name="Sorokin D.Y."/>
            <person name="Zavarzina D.G."/>
            <person name="Toshchakov S.V."/>
            <person name="Kublanov I.V."/>
        </authorList>
    </citation>
    <scope>NUCLEOTIDE SEQUENCE</scope>
    <source>
        <strain evidence="1">Z-1702</strain>
    </source>
</reference>
<dbReference type="AlphaFoldDB" id="A0A8J7S974"/>
<sequence>MKTRTRIAIAMSKFHFELTSTPITSHVGLAFVGQALDEKKLANHLASVCPKRRNGVKASPIIETHINRKKPYIGVL</sequence>
<name>A0A8J7S974_9BACT</name>
<proteinExistence type="predicted"/>
<dbReference type="Proteomes" id="UP000673975">
    <property type="component" value="Unassembled WGS sequence"/>
</dbReference>
<dbReference type="EMBL" id="JAFIDN010000005">
    <property type="protein sequence ID" value="MBP3192521.1"/>
    <property type="molecule type" value="Genomic_DNA"/>
</dbReference>
<comment type="caution">
    <text evidence="1">The sequence shown here is derived from an EMBL/GenBank/DDBJ whole genome shotgun (WGS) entry which is preliminary data.</text>
</comment>